<feature type="domain" description="N-acetyltransferase" evidence="3">
    <location>
        <begin position="8"/>
        <end position="159"/>
    </location>
</feature>
<dbReference type="CDD" id="cd04301">
    <property type="entry name" value="NAT_SF"/>
    <property type="match status" value="1"/>
</dbReference>
<dbReference type="RefSeq" id="WP_377464431.1">
    <property type="nucleotide sequence ID" value="NZ_JBHUOP010000001.1"/>
</dbReference>
<dbReference type="SUPFAM" id="SSF55729">
    <property type="entry name" value="Acyl-CoA N-acyltransferases (Nat)"/>
    <property type="match status" value="1"/>
</dbReference>
<evidence type="ECO:0000256" key="1">
    <source>
        <dbReference type="ARBA" id="ARBA00022679"/>
    </source>
</evidence>
<dbReference type="Pfam" id="PF00583">
    <property type="entry name" value="Acetyltransf_1"/>
    <property type="match status" value="1"/>
</dbReference>
<evidence type="ECO:0000313" key="4">
    <source>
        <dbReference type="EMBL" id="MFD2839030.1"/>
    </source>
</evidence>
<name>A0ABW5X990_9MICO</name>
<dbReference type="GO" id="GO:0016746">
    <property type="term" value="F:acyltransferase activity"/>
    <property type="evidence" value="ECO:0007669"/>
    <property type="project" value="UniProtKB-KW"/>
</dbReference>
<dbReference type="InterPro" id="IPR000182">
    <property type="entry name" value="GNAT_dom"/>
</dbReference>
<keyword evidence="1 4" id="KW-0808">Transferase</keyword>
<gene>
    <name evidence="4" type="ORF">ACFSYH_00380</name>
</gene>
<sequence length="160" mass="17817">MYYLGMLIAIENPSTPDITRLLNEHLQEMYATSPAESVHALDISALLHPTITFWSARESERGELLGVGALKQYENGTAELKSMRTASRARGQGVAATILSHILEVAKARGIAEVNLETGTETYFAAARRLYERHGFVIREPFADYKEDPHSVYYGLTLES</sequence>
<dbReference type="PANTHER" id="PTHR43877">
    <property type="entry name" value="AMINOALKYLPHOSPHONATE N-ACETYLTRANSFERASE-RELATED-RELATED"/>
    <property type="match status" value="1"/>
</dbReference>
<evidence type="ECO:0000259" key="3">
    <source>
        <dbReference type="PROSITE" id="PS51186"/>
    </source>
</evidence>
<comment type="caution">
    <text evidence="4">The sequence shown here is derived from an EMBL/GenBank/DDBJ whole genome shotgun (WGS) entry which is preliminary data.</text>
</comment>
<keyword evidence="5" id="KW-1185">Reference proteome</keyword>
<accession>A0ABW5X990</accession>
<organism evidence="4 5">
    <name type="scientific">Populibacterium corticicola</name>
    <dbReference type="NCBI Taxonomy" id="1812826"/>
    <lineage>
        <taxon>Bacteria</taxon>
        <taxon>Bacillati</taxon>
        <taxon>Actinomycetota</taxon>
        <taxon>Actinomycetes</taxon>
        <taxon>Micrococcales</taxon>
        <taxon>Jonesiaceae</taxon>
        <taxon>Populibacterium</taxon>
    </lineage>
</organism>
<dbReference type="Gene3D" id="3.40.630.30">
    <property type="match status" value="1"/>
</dbReference>
<dbReference type="EC" id="2.3.-.-" evidence="4"/>
<dbReference type="InterPro" id="IPR016181">
    <property type="entry name" value="Acyl_CoA_acyltransferase"/>
</dbReference>
<dbReference type="PROSITE" id="PS51186">
    <property type="entry name" value="GNAT"/>
    <property type="match status" value="1"/>
</dbReference>
<keyword evidence="2 4" id="KW-0012">Acyltransferase</keyword>
<reference evidence="5" key="1">
    <citation type="journal article" date="2019" name="Int. J. Syst. Evol. Microbiol.">
        <title>The Global Catalogue of Microorganisms (GCM) 10K type strain sequencing project: providing services to taxonomists for standard genome sequencing and annotation.</title>
        <authorList>
            <consortium name="The Broad Institute Genomics Platform"/>
            <consortium name="The Broad Institute Genome Sequencing Center for Infectious Disease"/>
            <person name="Wu L."/>
            <person name="Ma J."/>
        </authorList>
    </citation>
    <scope>NUCLEOTIDE SEQUENCE [LARGE SCALE GENOMIC DNA]</scope>
    <source>
        <strain evidence="5">KCTC 33576</strain>
    </source>
</reference>
<evidence type="ECO:0000256" key="2">
    <source>
        <dbReference type="ARBA" id="ARBA00023315"/>
    </source>
</evidence>
<dbReference type="InterPro" id="IPR050832">
    <property type="entry name" value="Bact_Acetyltransf"/>
</dbReference>
<dbReference type="PANTHER" id="PTHR43877:SF5">
    <property type="entry name" value="BLL8307 PROTEIN"/>
    <property type="match status" value="1"/>
</dbReference>
<dbReference type="EMBL" id="JBHUOP010000001">
    <property type="protein sequence ID" value="MFD2839030.1"/>
    <property type="molecule type" value="Genomic_DNA"/>
</dbReference>
<protein>
    <submittedName>
        <fullName evidence="4">GNAT family N-acetyltransferase</fullName>
        <ecNumber evidence="4">2.3.-.-</ecNumber>
    </submittedName>
</protein>
<proteinExistence type="predicted"/>
<dbReference type="Proteomes" id="UP001597391">
    <property type="component" value="Unassembled WGS sequence"/>
</dbReference>
<evidence type="ECO:0000313" key="5">
    <source>
        <dbReference type="Proteomes" id="UP001597391"/>
    </source>
</evidence>